<protein>
    <submittedName>
        <fullName evidence="4">Zn-ribbon domain-containing OB-fold protein</fullName>
    </submittedName>
</protein>
<feature type="region of interest" description="Disordered" evidence="1">
    <location>
        <begin position="1"/>
        <end position="22"/>
    </location>
</feature>
<keyword evidence="5" id="KW-1185">Reference proteome</keyword>
<evidence type="ECO:0000259" key="3">
    <source>
        <dbReference type="Pfam" id="PF12172"/>
    </source>
</evidence>
<proteinExistence type="predicted"/>
<evidence type="ECO:0000313" key="5">
    <source>
        <dbReference type="Proteomes" id="UP001597286"/>
    </source>
</evidence>
<dbReference type="EMBL" id="JBHUFB010000020">
    <property type="protein sequence ID" value="MFD1815389.1"/>
    <property type="molecule type" value="Genomic_DNA"/>
</dbReference>
<dbReference type="Proteomes" id="UP001597286">
    <property type="component" value="Unassembled WGS sequence"/>
</dbReference>
<feature type="domain" description="ChsH2 C-terminal OB-fold" evidence="2">
    <location>
        <begin position="71"/>
        <end position="131"/>
    </location>
</feature>
<dbReference type="InterPro" id="IPR002878">
    <property type="entry name" value="ChsH2_C"/>
</dbReference>
<evidence type="ECO:0000313" key="4">
    <source>
        <dbReference type="EMBL" id="MFD1815389.1"/>
    </source>
</evidence>
<evidence type="ECO:0000256" key="1">
    <source>
        <dbReference type="SAM" id="MobiDB-lite"/>
    </source>
</evidence>
<name>A0ABW4PC85_9NOCA</name>
<organism evidence="4 5">
    <name type="scientific">Rhodococcus gannanensis</name>
    <dbReference type="NCBI Taxonomy" id="1960308"/>
    <lineage>
        <taxon>Bacteria</taxon>
        <taxon>Bacillati</taxon>
        <taxon>Actinomycetota</taxon>
        <taxon>Actinomycetes</taxon>
        <taxon>Mycobacteriales</taxon>
        <taxon>Nocardiaceae</taxon>
        <taxon>Rhodococcus</taxon>
    </lineage>
</organism>
<dbReference type="RefSeq" id="WP_378487817.1">
    <property type="nucleotide sequence ID" value="NZ_JBHUFB010000020.1"/>
</dbReference>
<dbReference type="PANTHER" id="PTHR34075:SF5">
    <property type="entry name" value="BLR3430 PROTEIN"/>
    <property type="match status" value="1"/>
</dbReference>
<accession>A0ABW4PC85</accession>
<dbReference type="SUPFAM" id="SSF50249">
    <property type="entry name" value="Nucleic acid-binding proteins"/>
    <property type="match status" value="1"/>
</dbReference>
<comment type="caution">
    <text evidence="4">The sequence shown here is derived from an EMBL/GenBank/DDBJ whole genome shotgun (WGS) entry which is preliminary data.</text>
</comment>
<dbReference type="PANTHER" id="PTHR34075">
    <property type="entry name" value="BLR3430 PROTEIN"/>
    <property type="match status" value="1"/>
</dbReference>
<dbReference type="Pfam" id="PF12172">
    <property type="entry name" value="zf-ChsH2"/>
    <property type="match status" value="1"/>
</dbReference>
<gene>
    <name evidence="4" type="ORF">ACFSJG_24485</name>
</gene>
<evidence type="ECO:0000259" key="2">
    <source>
        <dbReference type="Pfam" id="PF01796"/>
    </source>
</evidence>
<dbReference type="InterPro" id="IPR012340">
    <property type="entry name" value="NA-bd_OB-fold"/>
</dbReference>
<dbReference type="InterPro" id="IPR022002">
    <property type="entry name" value="ChsH2_Znr"/>
</dbReference>
<reference evidence="5" key="1">
    <citation type="journal article" date="2019" name="Int. J. Syst. Evol. Microbiol.">
        <title>The Global Catalogue of Microorganisms (GCM) 10K type strain sequencing project: providing services to taxonomists for standard genome sequencing and annotation.</title>
        <authorList>
            <consortium name="The Broad Institute Genomics Platform"/>
            <consortium name="The Broad Institute Genome Sequencing Center for Infectious Disease"/>
            <person name="Wu L."/>
            <person name="Ma J."/>
        </authorList>
    </citation>
    <scope>NUCLEOTIDE SEQUENCE [LARGE SCALE GENOMIC DNA]</scope>
    <source>
        <strain evidence="5">DT72</strain>
    </source>
</reference>
<dbReference type="Pfam" id="PF01796">
    <property type="entry name" value="OB_ChsH2_C"/>
    <property type="match status" value="1"/>
</dbReference>
<sequence length="156" mass="16751">MTEPTRGETVVAPAVPDHPPATDLPDLQPFWDAAGRGELVLPRCPECESWQWYPGPGCPCGHTGEFEWCGVRGTGVLYTFTRVERAFLPGGSGRPYTVALVELDDARGVRLVTDLVGPGSDAPRIGARVTLSPSVFDTHTLPTFALVGHDEEAAPR</sequence>
<feature type="domain" description="ChsH2 rubredoxin-like zinc ribbon" evidence="3">
    <location>
        <begin position="31"/>
        <end position="61"/>
    </location>
</feature>
<dbReference type="InterPro" id="IPR052513">
    <property type="entry name" value="Thioester_dehydratase-like"/>
</dbReference>